<evidence type="ECO:0000256" key="1">
    <source>
        <dbReference type="ARBA" id="ARBA00010562"/>
    </source>
</evidence>
<evidence type="ECO:0000313" key="3">
    <source>
        <dbReference type="EMBL" id="OGG88488.1"/>
    </source>
</evidence>
<dbReference type="PANTHER" id="PTHR38781">
    <property type="entry name" value="ANTITOXIN DINJ-RELATED"/>
    <property type="match status" value="1"/>
</dbReference>
<dbReference type="InterPro" id="IPR007337">
    <property type="entry name" value="RelB/DinJ"/>
</dbReference>
<dbReference type="NCBIfam" id="TIGR02384">
    <property type="entry name" value="RelB_DinJ"/>
    <property type="match status" value="1"/>
</dbReference>
<dbReference type="GO" id="GO:0006355">
    <property type="term" value="P:regulation of DNA-templated transcription"/>
    <property type="evidence" value="ECO:0007669"/>
    <property type="project" value="InterPro"/>
</dbReference>
<organism evidence="3 4">
    <name type="scientific">Candidatus Kaiserbacteria bacterium RIFOXYD1_FULL_42_15</name>
    <dbReference type="NCBI Taxonomy" id="1798532"/>
    <lineage>
        <taxon>Bacteria</taxon>
        <taxon>Candidatus Kaiseribacteriota</taxon>
    </lineage>
</organism>
<proteinExistence type="inferred from homology"/>
<dbReference type="GO" id="GO:0006351">
    <property type="term" value="P:DNA-templated transcription"/>
    <property type="evidence" value="ECO:0007669"/>
    <property type="project" value="TreeGrafter"/>
</dbReference>
<dbReference type="InterPro" id="IPR013321">
    <property type="entry name" value="Arc_rbn_hlx_hlx"/>
</dbReference>
<sequence length="95" mass="10609">MVTPNTATILNIKTDKKLKAEAKKVADDMGLTLTAVVNSMLQQFIREKEITFSAKVYEPSPYLVRALKAADKEFKAGKVKKFSSVDDLMTDLLEK</sequence>
<comment type="similarity">
    <text evidence="1">Belongs to the RelB/DinJ antitoxin family.</text>
</comment>
<accession>A0A1F6FRJ0</accession>
<comment type="caution">
    <text evidence="3">The sequence shown here is derived from an EMBL/GenBank/DDBJ whole genome shotgun (WGS) entry which is preliminary data.</text>
</comment>
<reference evidence="3 4" key="1">
    <citation type="journal article" date="2016" name="Nat. Commun.">
        <title>Thousands of microbial genomes shed light on interconnected biogeochemical processes in an aquifer system.</title>
        <authorList>
            <person name="Anantharaman K."/>
            <person name="Brown C.T."/>
            <person name="Hug L.A."/>
            <person name="Sharon I."/>
            <person name="Castelle C.J."/>
            <person name="Probst A.J."/>
            <person name="Thomas B.C."/>
            <person name="Singh A."/>
            <person name="Wilkins M.J."/>
            <person name="Karaoz U."/>
            <person name="Brodie E.L."/>
            <person name="Williams K.H."/>
            <person name="Hubbard S.S."/>
            <person name="Banfield J.F."/>
        </authorList>
    </citation>
    <scope>NUCLEOTIDE SEQUENCE [LARGE SCALE GENOMIC DNA]</scope>
</reference>
<keyword evidence="2" id="KW-1277">Toxin-antitoxin system</keyword>
<gene>
    <name evidence="3" type="ORF">A2592_03690</name>
</gene>
<dbReference type="AlphaFoldDB" id="A0A1F6FRJ0"/>
<evidence type="ECO:0000256" key="2">
    <source>
        <dbReference type="ARBA" id="ARBA00022649"/>
    </source>
</evidence>
<dbReference type="PANTHER" id="PTHR38781:SF1">
    <property type="entry name" value="ANTITOXIN DINJ-RELATED"/>
    <property type="match status" value="1"/>
</dbReference>
<name>A0A1F6FRJ0_9BACT</name>
<dbReference type="EMBL" id="MFMT01000019">
    <property type="protein sequence ID" value="OGG88488.1"/>
    <property type="molecule type" value="Genomic_DNA"/>
</dbReference>
<evidence type="ECO:0008006" key="5">
    <source>
        <dbReference type="Google" id="ProtNLM"/>
    </source>
</evidence>
<protein>
    <recommendedName>
        <fullName evidence="5">Damage-inducible protein J</fullName>
    </recommendedName>
</protein>
<evidence type="ECO:0000313" key="4">
    <source>
        <dbReference type="Proteomes" id="UP000179230"/>
    </source>
</evidence>
<dbReference type="Gene3D" id="1.10.1220.10">
    <property type="entry name" value="Met repressor-like"/>
    <property type="match status" value="1"/>
</dbReference>
<dbReference type="Proteomes" id="UP000179230">
    <property type="component" value="Unassembled WGS sequence"/>
</dbReference>
<dbReference type="Pfam" id="PF04221">
    <property type="entry name" value="RelB"/>
    <property type="match status" value="1"/>
</dbReference>